<evidence type="ECO:0008006" key="3">
    <source>
        <dbReference type="Google" id="ProtNLM"/>
    </source>
</evidence>
<reference evidence="1" key="1">
    <citation type="submission" date="2020-10" db="EMBL/GenBank/DDBJ databases">
        <authorList>
            <person name="Gilroy R."/>
        </authorList>
    </citation>
    <scope>NUCLEOTIDE SEQUENCE</scope>
    <source>
        <strain evidence="1">18911</strain>
    </source>
</reference>
<organism evidence="1 2">
    <name type="scientific">Candidatus Stercoripulliclostridium merdigallinarum</name>
    <dbReference type="NCBI Taxonomy" id="2840951"/>
    <lineage>
        <taxon>Bacteria</taxon>
        <taxon>Bacillati</taxon>
        <taxon>Bacillota</taxon>
        <taxon>Clostridia</taxon>
        <taxon>Eubacteriales</taxon>
        <taxon>Candidatus Stercoripulliclostridium</taxon>
    </lineage>
</organism>
<name>A0A9D1MHX4_9FIRM</name>
<dbReference type="EMBL" id="DVNF01000130">
    <property type="protein sequence ID" value="HIU60609.1"/>
    <property type="molecule type" value="Genomic_DNA"/>
</dbReference>
<reference evidence="1" key="2">
    <citation type="journal article" date="2021" name="PeerJ">
        <title>Extensive microbial diversity within the chicken gut microbiome revealed by metagenomics and culture.</title>
        <authorList>
            <person name="Gilroy R."/>
            <person name="Ravi A."/>
            <person name="Getino M."/>
            <person name="Pursley I."/>
            <person name="Horton D.L."/>
            <person name="Alikhan N.F."/>
            <person name="Baker D."/>
            <person name="Gharbi K."/>
            <person name="Hall N."/>
            <person name="Watson M."/>
            <person name="Adriaenssens E.M."/>
            <person name="Foster-Nyarko E."/>
            <person name="Jarju S."/>
            <person name="Secka A."/>
            <person name="Antonio M."/>
            <person name="Oren A."/>
            <person name="Chaudhuri R.R."/>
            <person name="La Ragione R."/>
            <person name="Hildebrand F."/>
            <person name="Pallen M.J."/>
        </authorList>
    </citation>
    <scope>NUCLEOTIDE SEQUENCE</scope>
    <source>
        <strain evidence="1">18911</strain>
    </source>
</reference>
<accession>A0A9D1MHX4</accession>
<comment type="caution">
    <text evidence="1">The sequence shown here is derived from an EMBL/GenBank/DDBJ whole genome shotgun (WGS) entry which is preliminary data.</text>
</comment>
<evidence type="ECO:0000313" key="2">
    <source>
        <dbReference type="Proteomes" id="UP000824094"/>
    </source>
</evidence>
<evidence type="ECO:0000313" key="1">
    <source>
        <dbReference type="EMBL" id="HIU60609.1"/>
    </source>
</evidence>
<dbReference type="AlphaFoldDB" id="A0A9D1MHX4"/>
<sequence length="235" mass="25328">MLLSSLSGMKVICVKNAEYLGILSGVVLDAETYVTKYIFTDTNMFVPFDDLIFGKDVLFSAHMGESAYAGTSLKISLGANLYSEKGKYLGKTDDLCFNSKRKYVLCENKKIAVNRIIAASGDYAILSAHGKKDRIYLTATEVQAIPAPQSASSSDNPVETVNVAAEVQPENDAAVNVNPDDIGDYAYLIGKRTTKEVSDIGRSFVVMAGTLITDRLIQNAKKAGKLSEIASKSGE</sequence>
<protein>
    <recommendedName>
        <fullName evidence="3">PRC-barrel domain-containing protein</fullName>
    </recommendedName>
</protein>
<gene>
    <name evidence="1" type="ORF">IAB05_04400</name>
</gene>
<proteinExistence type="predicted"/>
<dbReference type="Proteomes" id="UP000824094">
    <property type="component" value="Unassembled WGS sequence"/>
</dbReference>